<keyword evidence="5 10" id="KW-0862">Zinc</keyword>
<gene>
    <name evidence="13" type="ORF">AKO1_003522</name>
</gene>
<feature type="binding site" evidence="10">
    <location>
        <position position="190"/>
    </location>
    <ligand>
        <name>Zn(2+)</name>
        <dbReference type="ChEBI" id="CHEBI:29105"/>
    </ligand>
</feature>
<dbReference type="PANTHER" id="PTHR11085">
    <property type="entry name" value="NAD-DEPENDENT PROTEIN DEACYLASE SIRTUIN-5, MITOCHONDRIAL-RELATED"/>
    <property type="match status" value="1"/>
</dbReference>
<dbReference type="GO" id="GO:0005634">
    <property type="term" value="C:nucleus"/>
    <property type="evidence" value="ECO:0007669"/>
    <property type="project" value="TreeGrafter"/>
</dbReference>
<dbReference type="InterPro" id="IPR003000">
    <property type="entry name" value="Sirtuin"/>
</dbReference>
<sequence>MKQKDDYVGHDDDDDDVTKEIEEDHDMVNGKAMQLAKLLSESKNVVLFTGAGISTSAGIPDYRGKKGLWTTSKNKSSVQSRQEQLMEVKWFPTVTHMFIKRLVDEGLINHIITQNCDDLHEVSGVPQTKLITLHGNSFTEVCPQCSKTYKRDFVITQPTSPFIYSNAKKIKKLQINEQDRKNSHQTERTCDTCNCNLLDTIVNFGEAIPDSTWNMAADVASKADLMIVIGTSLKVVPAMNLPTLSKKYVICNLQRTPMDASSEILIHTKCDNLSTLVAKNLSIDIPSFLYCTCFKFLIKQCDGDSKLTFLIVGEPNQEQIESISIRKSDGRTTYTTNSHNNFTVKFPSNKKCVDVALHMIVTMNQSYFATCFFDHNSSFLDVIIPGSAMTGAIQHEASVKLVYDSVKNEWDASPNQRVPSVSTIQEASTKDE</sequence>
<dbReference type="Gene3D" id="2.20.28.200">
    <property type="match status" value="1"/>
</dbReference>
<feature type="domain" description="Deacetylase sirtuin-type" evidence="12">
    <location>
        <begin position="25"/>
        <end position="284"/>
    </location>
</feature>
<name>A0AAW2YH84_9EUKA</name>
<protein>
    <recommendedName>
        <fullName evidence="9">Regulatory protein SIR2 homolog 7</fullName>
    </recommendedName>
    <alternativeName>
        <fullName evidence="8">SIR2-like protein 7</fullName>
    </alternativeName>
</protein>
<evidence type="ECO:0000256" key="10">
    <source>
        <dbReference type="PROSITE-ProRule" id="PRU00236"/>
    </source>
</evidence>
<evidence type="ECO:0000256" key="1">
    <source>
        <dbReference type="ARBA" id="ARBA00001947"/>
    </source>
</evidence>
<dbReference type="AlphaFoldDB" id="A0AAW2YH84"/>
<feature type="binding site" evidence="10">
    <location>
        <position position="193"/>
    </location>
    <ligand>
        <name>Zn(2+)</name>
        <dbReference type="ChEBI" id="CHEBI:29105"/>
    </ligand>
</feature>
<dbReference type="EMBL" id="JAOPGA020000004">
    <property type="protein sequence ID" value="KAL0476314.1"/>
    <property type="molecule type" value="Genomic_DNA"/>
</dbReference>
<dbReference type="Gene3D" id="3.40.50.1220">
    <property type="entry name" value="TPP-binding domain"/>
    <property type="match status" value="1"/>
</dbReference>
<keyword evidence="4 10" id="KW-0479">Metal-binding</keyword>
<dbReference type="InterPro" id="IPR050134">
    <property type="entry name" value="NAD-dep_sirtuin_deacylases"/>
</dbReference>
<organism evidence="13 14">
    <name type="scientific">Acrasis kona</name>
    <dbReference type="NCBI Taxonomy" id="1008807"/>
    <lineage>
        <taxon>Eukaryota</taxon>
        <taxon>Discoba</taxon>
        <taxon>Heterolobosea</taxon>
        <taxon>Tetramitia</taxon>
        <taxon>Eutetramitia</taxon>
        <taxon>Acrasidae</taxon>
        <taxon>Acrasis</taxon>
    </lineage>
</organism>
<evidence type="ECO:0000256" key="3">
    <source>
        <dbReference type="ARBA" id="ARBA00022679"/>
    </source>
</evidence>
<dbReference type="Pfam" id="PF02146">
    <property type="entry name" value="SIR2"/>
    <property type="match status" value="1"/>
</dbReference>
<dbReference type="PROSITE" id="PS50305">
    <property type="entry name" value="SIRTUIN"/>
    <property type="match status" value="1"/>
</dbReference>
<feature type="binding site" evidence="10">
    <location>
        <position position="145"/>
    </location>
    <ligand>
        <name>Zn(2+)</name>
        <dbReference type="ChEBI" id="CHEBI:29105"/>
    </ligand>
</feature>
<reference evidence="13 14" key="1">
    <citation type="submission" date="2024-03" db="EMBL/GenBank/DDBJ databases">
        <title>The Acrasis kona genome and developmental transcriptomes reveal deep origins of eukaryotic multicellular pathways.</title>
        <authorList>
            <person name="Sheikh S."/>
            <person name="Fu C.-J."/>
            <person name="Brown M.W."/>
            <person name="Baldauf S.L."/>
        </authorList>
    </citation>
    <scope>NUCLEOTIDE SEQUENCE [LARGE SCALE GENOMIC DNA]</scope>
    <source>
        <strain evidence="13 14">ATCC MYA-3509</strain>
    </source>
</reference>
<feature type="binding site" evidence="10">
    <location>
        <position position="142"/>
    </location>
    <ligand>
        <name>Zn(2+)</name>
        <dbReference type="ChEBI" id="CHEBI:29105"/>
    </ligand>
</feature>
<evidence type="ECO:0000256" key="11">
    <source>
        <dbReference type="SAM" id="MobiDB-lite"/>
    </source>
</evidence>
<comment type="cofactor">
    <cofactor evidence="1">
        <name>Zn(2+)</name>
        <dbReference type="ChEBI" id="CHEBI:29105"/>
    </cofactor>
</comment>
<evidence type="ECO:0000256" key="8">
    <source>
        <dbReference type="ARBA" id="ARBA00041832"/>
    </source>
</evidence>
<proteinExistence type="inferred from homology"/>
<dbReference type="InterPro" id="IPR026590">
    <property type="entry name" value="Ssirtuin_cat_dom"/>
</dbReference>
<evidence type="ECO:0000256" key="6">
    <source>
        <dbReference type="ARBA" id="ARBA00023027"/>
    </source>
</evidence>
<keyword evidence="3" id="KW-0808">Transferase</keyword>
<feature type="compositionally biased region" description="Basic and acidic residues" evidence="11">
    <location>
        <begin position="1"/>
        <end position="10"/>
    </location>
</feature>
<keyword evidence="14" id="KW-1185">Reference proteome</keyword>
<feature type="active site" description="Proton acceptor" evidence="10">
    <location>
        <position position="134"/>
    </location>
</feature>
<evidence type="ECO:0000256" key="7">
    <source>
        <dbReference type="ARBA" id="ARBA00038170"/>
    </source>
</evidence>
<dbReference type="Proteomes" id="UP001431209">
    <property type="component" value="Unassembled WGS sequence"/>
</dbReference>
<feature type="non-terminal residue" evidence="13">
    <location>
        <position position="432"/>
    </location>
</feature>
<dbReference type="InterPro" id="IPR029035">
    <property type="entry name" value="DHS-like_NAD/FAD-binding_dom"/>
</dbReference>
<comment type="caution">
    <text evidence="13">The sequence shown here is derived from an EMBL/GenBank/DDBJ whole genome shotgun (WGS) entry which is preliminary data.</text>
</comment>
<evidence type="ECO:0000256" key="2">
    <source>
        <dbReference type="ARBA" id="ARBA00022553"/>
    </source>
</evidence>
<dbReference type="GO" id="GO:0046872">
    <property type="term" value="F:metal ion binding"/>
    <property type="evidence" value="ECO:0007669"/>
    <property type="project" value="UniProtKB-KW"/>
</dbReference>
<accession>A0AAW2YH84</accession>
<evidence type="ECO:0000313" key="14">
    <source>
        <dbReference type="Proteomes" id="UP001431209"/>
    </source>
</evidence>
<evidence type="ECO:0000256" key="9">
    <source>
        <dbReference type="ARBA" id="ARBA00043038"/>
    </source>
</evidence>
<dbReference type="GO" id="GO:0017136">
    <property type="term" value="F:histone deacetylase activity, NAD-dependent"/>
    <property type="evidence" value="ECO:0007669"/>
    <property type="project" value="TreeGrafter"/>
</dbReference>
<evidence type="ECO:0000313" key="13">
    <source>
        <dbReference type="EMBL" id="KAL0476314.1"/>
    </source>
</evidence>
<keyword evidence="2" id="KW-0597">Phosphoprotein</keyword>
<evidence type="ECO:0000256" key="5">
    <source>
        <dbReference type="ARBA" id="ARBA00022833"/>
    </source>
</evidence>
<feature type="region of interest" description="Disordered" evidence="11">
    <location>
        <begin position="1"/>
        <end position="21"/>
    </location>
</feature>
<evidence type="ECO:0000256" key="4">
    <source>
        <dbReference type="ARBA" id="ARBA00022723"/>
    </source>
</evidence>
<dbReference type="GO" id="GO:0070403">
    <property type="term" value="F:NAD+ binding"/>
    <property type="evidence" value="ECO:0007669"/>
    <property type="project" value="InterPro"/>
</dbReference>
<dbReference type="PANTHER" id="PTHR11085:SF1">
    <property type="entry name" value="NAD-DEPENDENT PROTEIN DEACETYLASE SIRTUIN-7"/>
    <property type="match status" value="1"/>
</dbReference>
<keyword evidence="6" id="KW-0520">NAD</keyword>
<evidence type="ECO:0000259" key="12">
    <source>
        <dbReference type="PROSITE" id="PS50305"/>
    </source>
</evidence>
<comment type="similarity">
    <text evidence="7">Belongs to the sirtuin family. Class IV subfamily.</text>
</comment>
<dbReference type="SUPFAM" id="SSF52467">
    <property type="entry name" value="DHS-like NAD/FAD-binding domain"/>
    <property type="match status" value="1"/>
</dbReference>